<feature type="compositionally biased region" description="Basic and acidic residues" evidence="11">
    <location>
        <begin position="21"/>
        <end position="51"/>
    </location>
</feature>
<dbReference type="AlphaFoldDB" id="A0A517SA26"/>
<evidence type="ECO:0000256" key="6">
    <source>
        <dbReference type="ARBA" id="ARBA00022842"/>
    </source>
</evidence>
<evidence type="ECO:0000313" key="13">
    <source>
        <dbReference type="EMBL" id="QDT52995.1"/>
    </source>
</evidence>
<evidence type="ECO:0000256" key="11">
    <source>
        <dbReference type="SAM" id="MobiDB-lite"/>
    </source>
</evidence>
<dbReference type="InParanoid" id="A0A517SA26"/>
<keyword evidence="8" id="KW-0051">Antiviral defense</keyword>
<dbReference type="GO" id="GO:0005524">
    <property type="term" value="F:ATP binding"/>
    <property type="evidence" value="ECO:0007669"/>
    <property type="project" value="UniProtKB-KW"/>
</dbReference>
<keyword evidence="1" id="KW-0808">Transferase</keyword>
<keyword evidence="5" id="KW-0067">ATP-binding</keyword>
<keyword evidence="6" id="KW-0460">Magnesium</keyword>
<evidence type="ECO:0000256" key="3">
    <source>
        <dbReference type="ARBA" id="ARBA00022723"/>
    </source>
</evidence>
<reference evidence="13 14" key="1">
    <citation type="submission" date="2019-02" db="EMBL/GenBank/DDBJ databases">
        <title>Deep-cultivation of Planctomycetes and their phenomic and genomic characterization uncovers novel biology.</title>
        <authorList>
            <person name="Wiegand S."/>
            <person name="Jogler M."/>
            <person name="Boedeker C."/>
            <person name="Pinto D."/>
            <person name="Vollmers J."/>
            <person name="Rivas-Marin E."/>
            <person name="Kohn T."/>
            <person name="Peeters S.H."/>
            <person name="Heuer A."/>
            <person name="Rast P."/>
            <person name="Oberbeckmann S."/>
            <person name="Bunk B."/>
            <person name="Jeske O."/>
            <person name="Meyerdierks A."/>
            <person name="Storesund J.E."/>
            <person name="Kallscheuer N."/>
            <person name="Luecker S."/>
            <person name="Lage O.M."/>
            <person name="Pohl T."/>
            <person name="Merkel B.J."/>
            <person name="Hornburger P."/>
            <person name="Mueller R.-W."/>
            <person name="Bruemmer F."/>
            <person name="Labrenz M."/>
            <person name="Spormann A.M."/>
            <person name="Op den Camp H."/>
            <person name="Overmann J."/>
            <person name="Amann R."/>
            <person name="Jetten M.S.M."/>
            <person name="Mascher T."/>
            <person name="Medema M.H."/>
            <person name="Devos D.P."/>
            <person name="Kaster A.-K."/>
            <person name="Ovreas L."/>
            <person name="Rohde M."/>
            <person name="Galperin M.Y."/>
            <person name="Jogler C."/>
        </authorList>
    </citation>
    <scope>NUCLEOTIDE SEQUENCE [LARGE SCALE GENOMIC DNA]</scope>
    <source>
        <strain evidence="13 14">Pan44</strain>
    </source>
</reference>
<dbReference type="SUPFAM" id="SSF81631">
    <property type="entry name" value="PAP/OAS1 substrate-binding domain"/>
    <property type="match status" value="1"/>
</dbReference>
<protein>
    <recommendedName>
        <fullName evidence="9">Cyclic GMP-AMP synthase</fullName>
    </recommendedName>
</protein>
<keyword evidence="3" id="KW-0479">Metal-binding</keyword>
<evidence type="ECO:0000256" key="4">
    <source>
        <dbReference type="ARBA" id="ARBA00022741"/>
    </source>
</evidence>
<dbReference type="GO" id="GO:0046872">
    <property type="term" value="F:metal ion binding"/>
    <property type="evidence" value="ECO:0007669"/>
    <property type="project" value="UniProtKB-KW"/>
</dbReference>
<dbReference type="KEGG" id="ccos:Pan44_10100"/>
<evidence type="ECO:0000256" key="1">
    <source>
        <dbReference type="ARBA" id="ARBA00022679"/>
    </source>
</evidence>
<accession>A0A517SA26</accession>
<keyword evidence="2" id="KW-0548">Nucleotidyltransferase</keyword>
<keyword evidence="4" id="KW-0547">Nucleotide-binding</keyword>
<dbReference type="Proteomes" id="UP000315700">
    <property type="component" value="Chromosome"/>
</dbReference>
<dbReference type="GO" id="GO:0016779">
    <property type="term" value="F:nucleotidyltransferase activity"/>
    <property type="evidence" value="ECO:0007669"/>
    <property type="project" value="UniProtKB-KW"/>
</dbReference>
<keyword evidence="14" id="KW-1185">Reference proteome</keyword>
<evidence type="ECO:0000256" key="8">
    <source>
        <dbReference type="ARBA" id="ARBA00023118"/>
    </source>
</evidence>
<dbReference type="Pfam" id="PF21654">
    <property type="entry name" value="DncV-like_NTFase"/>
    <property type="match status" value="1"/>
</dbReference>
<comment type="catalytic activity">
    <reaction evidence="10">
        <text>GTP + ATP = 3',3'-cGAMP + 2 diphosphate</text>
        <dbReference type="Rhea" id="RHEA:35647"/>
        <dbReference type="ChEBI" id="CHEBI:30616"/>
        <dbReference type="ChEBI" id="CHEBI:33019"/>
        <dbReference type="ChEBI" id="CHEBI:37565"/>
        <dbReference type="ChEBI" id="CHEBI:71501"/>
    </reaction>
    <physiologicalReaction direction="left-to-right" evidence="10">
        <dbReference type="Rhea" id="RHEA:35648"/>
    </physiologicalReaction>
</comment>
<keyword evidence="7" id="KW-0546">Nucleotide metabolism</keyword>
<evidence type="ECO:0000256" key="7">
    <source>
        <dbReference type="ARBA" id="ARBA00023080"/>
    </source>
</evidence>
<proteinExistence type="predicted"/>
<evidence type="ECO:0000259" key="12">
    <source>
        <dbReference type="Pfam" id="PF21654"/>
    </source>
</evidence>
<evidence type="ECO:0000256" key="9">
    <source>
        <dbReference type="ARBA" id="ARBA00044145"/>
    </source>
</evidence>
<feature type="region of interest" description="Disordered" evidence="11">
    <location>
        <begin position="21"/>
        <end position="65"/>
    </location>
</feature>
<feature type="compositionally biased region" description="Polar residues" evidence="11">
    <location>
        <begin position="54"/>
        <end position="65"/>
    </location>
</feature>
<organism evidence="13 14">
    <name type="scientific">Caulifigura coniformis</name>
    <dbReference type="NCBI Taxonomy" id="2527983"/>
    <lineage>
        <taxon>Bacteria</taxon>
        <taxon>Pseudomonadati</taxon>
        <taxon>Planctomycetota</taxon>
        <taxon>Planctomycetia</taxon>
        <taxon>Planctomycetales</taxon>
        <taxon>Planctomycetaceae</taxon>
        <taxon>Caulifigura</taxon>
    </lineage>
</organism>
<dbReference type="InterPro" id="IPR048445">
    <property type="entry name" value="DncV-like_NTFase"/>
</dbReference>
<dbReference type="GO" id="GO:0009117">
    <property type="term" value="P:nucleotide metabolic process"/>
    <property type="evidence" value="ECO:0007669"/>
    <property type="project" value="UniProtKB-KW"/>
</dbReference>
<evidence type="ECO:0000313" key="14">
    <source>
        <dbReference type="Proteomes" id="UP000315700"/>
    </source>
</evidence>
<dbReference type="EMBL" id="CP036271">
    <property type="protein sequence ID" value="QDT52995.1"/>
    <property type="molecule type" value="Genomic_DNA"/>
</dbReference>
<gene>
    <name evidence="13" type="ORF">Pan44_10100</name>
</gene>
<name>A0A517SA26_9PLAN</name>
<sequence>MAMFDCASDVLGYHDEKVTLAKPEQDEMRDRRGANRDRLKKGLEKAEKPAPKEFNSQGSYSMKTMTQDAAKDYDIDDGVYFEKDKLKGPRGGEMTALEARQMVRDALDDGSFKTPPKLHTNCVRVQYGAGYQVDVPVYRRVSTEEAGKESIHYELASSEWKRSDARDVTAWFDDENQKQSPDEVNGRQLRRITRLIKKFAKSRSSWKPQTLSGFGITILVVEQYRKSADREDSSVYDTMKAIRDRLNGSLVINNPVTPNEAVTNGTDDSKAKFFRDRLSDAIRWLEPLFESDCTQVKARKCWDDVYDTSYFSDLNPKKEKASSAGAEQVLTAGLVRDIATGAHVAVNKAGGGRYA</sequence>
<evidence type="ECO:0000256" key="2">
    <source>
        <dbReference type="ARBA" id="ARBA00022695"/>
    </source>
</evidence>
<evidence type="ECO:0000256" key="5">
    <source>
        <dbReference type="ARBA" id="ARBA00022840"/>
    </source>
</evidence>
<feature type="domain" description="Cyclic GMP-AMP synthase DncV-like nucleotidyltransferase" evidence="12">
    <location>
        <begin position="53"/>
        <end position="138"/>
    </location>
</feature>
<evidence type="ECO:0000256" key="10">
    <source>
        <dbReference type="ARBA" id="ARBA00048304"/>
    </source>
</evidence>
<dbReference type="RefSeq" id="WP_197453858.1">
    <property type="nucleotide sequence ID" value="NZ_CP036271.1"/>
</dbReference>
<dbReference type="GO" id="GO:0051607">
    <property type="term" value="P:defense response to virus"/>
    <property type="evidence" value="ECO:0007669"/>
    <property type="project" value="UniProtKB-KW"/>
</dbReference>